<dbReference type="InterPro" id="IPR010982">
    <property type="entry name" value="Lambda_DNA-bd_dom_sf"/>
</dbReference>
<proteinExistence type="predicted"/>
<accession>A0AAX0ZEI0</accession>
<protein>
    <submittedName>
        <fullName evidence="2">XRE family transcriptional regulator</fullName>
    </submittedName>
</protein>
<dbReference type="AlphaFoldDB" id="A0AAX0ZEI0"/>
<sequence length="105" mass="12383">MAKEILSKNLKNLLERKGKTQTDMAKDLDLKESTVSSWINAVKYPRRDKIELLADYFGVMPSDITEDKSLQQETIAAHFDKEDLTEEEMYEVMQFIEIIKRRKNR</sequence>
<comment type="caution">
    <text evidence="2">The sequence shown here is derived from an EMBL/GenBank/DDBJ whole genome shotgun (WGS) entry which is preliminary data.</text>
</comment>
<evidence type="ECO:0000313" key="2">
    <source>
        <dbReference type="EMBL" id="PTG26572.1"/>
    </source>
</evidence>
<evidence type="ECO:0000313" key="5">
    <source>
        <dbReference type="Proteomes" id="UP000242144"/>
    </source>
</evidence>
<dbReference type="GO" id="GO:0003677">
    <property type="term" value="F:DNA binding"/>
    <property type="evidence" value="ECO:0007669"/>
    <property type="project" value="InterPro"/>
</dbReference>
<dbReference type="Gene3D" id="1.10.260.40">
    <property type="entry name" value="lambda repressor-like DNA-binding domains"/>
    <property type="match status" value="1"/>
</dbReference>
<dbReference type="Proteomes" id="UP000242144">
    <property type="component" value="Unassembled WGS sequence"/>
</dbReference>
<evidence type="ECO:0000259" key="1">
    <source>
        <dbReference type="PROSITE" id="PS50943"/>
    </source>
</evidence>
<organism evidence="2 5">
    <name type="scientific">Staphylococcus chromogenes</name>
    <name type="common">Staphylococcus hyicus subsp. chromogenes</name>
    <dbReference type="NCBI Taxonomy" id="46126"/>
    <lineage>
        <taxon>Bacteria</taxon>
        <taxon>Bacillati</taxon>
        <taxon>Bacillota</taxon>
        <taxon>Bacilli</taxon>
        <taxon>Bacillales</taxon>
        <taxon>Staphylococcaceae</taxon>
        <taxon>Staphylococcus</taxon>
    </lineage>
</organism>
<gene>
    <name evidence="2" type="ORF">BU638_08330</name>
    <name evidence="3" type="ORF">BU676_12115</name>
</gene>
<dbReference type="InterPro" id="IPR001387">
    <property type="entry name" value="Cro/C1-type_HTH"/>
</dbReference>
<feature type="domain" description="HTH cro/C1-type" evidence="1">
    <location>
        <begin position="10"/>
        <end position="64"/>
    </location>
</feature>
<name>A0AAX0ZEI0_STACR</name>
<reference evidence="2" key="2">
    <citation type="submission" date="2018-03" db="EMBL/GenBank/DDBJ databases">
        <authorList>
            <person name="Naushad S."/>
        </authorList>
    </citation>
    <scope>NUCLEOTIDE SEQUENCE</scope>
    <source>
        <strain evidence="2">SNUC 105</strain>
        <strain evidence="3">SNUC 1363</strain>
    </source>
</reference>
<dbReference type="EMBL" id="PZAO01000055">
    <property type="protein sequence ID" value="PTG67229.1"/>
    <property type="molecule type" value="Genomic_DNA"/>
</dbReference>
<dbReference type="CDD" id="cd00093">
    <property type="entry name" value="HTH_XRE"/>
    <property type="match status" value="1"/>
</dbReference>
<evidence type="ECO:0000313" key="3">
    <source>
        <dbReference type="EMBL" id="PTG67229.1"/>
    </source>
</evidence>
<dbReference type="SUPFAM" id="SSF47413">
    <property type="entry name" value="lambda repressor-like DNA-binding domains"/>
    <property type="match status" value="1"/>
</dbReference>
<evidence type="ECO:0000313" key="4">
    <source>
        <dbReference type="Proteomes" id="UP000242008"/>
    </source>
</evidence>
<keyword evidence="4" id="KW-1185">Reference proteome</keyword>
<dbReference type="Proteomes" id="UP000242008">
    <property type="component" value="Unassembled WGS sequence"/>
</dbReference>
<dbReference type="SMART" id="SM00530">
    <property type="entry name" value="HTH_XRE"/>
    <property type="match status" value="1"/>
</dbReference>
<reference evidence="4 5" key="1">
    <citation type="journal article" date="2016" name="Front. Microbiol.">
        <title>Comprehensive Phylogenetic Analysis of Bovine Non-aureus Staphylococci Species Based on Whole-Genome Sequencing.</title>
        <authorList>
            <person name="Naushad S."/>
            <person name="Barkema H.W."/>
            <person name="Luby C."/>
            <person name="Condas L.A."/>
            <person name="Nobrega D.B."/>
            <person name="Carson D.A."/>
            <person name="De Buck J."/>
        </authorList>
    </citation>
    <scope>NUCLEOTIDE SEQUENCE [LARGE SCALE GENOMIC DNA]</scope>
    <source>
        <strain evidence="2 5">SNUC 105</strain>
        <strain evidence="3 4">SNUC 1363</strain>
    </source>
</reference>
<dbReference type="Pfam" id="PF13443">
    <property type="entry name" value="HTH_26"/>
    <property type="match status" value="1"/>
</dbReference>
<dbReference type="RefSeq" id="WP_037572081.1">
    <property type="nucleotide sequence ID" value="NZ_JAHYBT010000006.1"/>
</dbReference>
<dbReference type="PROSITE" id="PS50943">
    <property type="entry name" value="HTH_CROC1"/>
    <property type="match status" value="1"/>
</dbReference>
<dbReference type="EMBL" id="PZCM01000010">
    <property type="protein sequence ID" value="PTG26572.1"/>
    <property type="molecule type" value="Genomic_DNA"/>
</dbReference>